<feature type="compositionally biased region" description="Basic residues" evidence="3">
    <location>
        <begin position="197"/>
        <end position="206"/>
    </location>
</feature>
<evidence type="ECO:0000259" key="4">
    <source>
        <dbReference type="PROSITE" id="PS50064"/>
    </source>
</evidence>
<evidence type="ECO:0000256" key="3">
    <source>
        <dbReference type="SAM" id="MobiDB-lite"/>
    </source>
</evidence>
<keyword evidence="6" id="KW-1185">Reference proteome</keyword>
<dbReference type="GO" id="GO:0008270">
    <property type="term" value="F:zinc ion binding"/>
    <property type="evidence" value="ECO:0007669"/>
    <property type="project" value="InterPro"/>
</dbReference>
<evidence type="ECO:0000313" key="6">
    <source>
        <dbReference type="Proteomes" id="UP000007800"/>
    </source>
</evidence>
<organism evidence="6">
    <name type="scientific">Perkinsus marinus (strain ATCC 50983 / TXsc)</name>
    <dbReference type="NCBI Taxonomy" id="423536"/>
    <lineage>
        <taxon>Eukaryota</taxon>
        <taxon>Sar</taxon>
        <taxon>Alveolata</taxon>
        <taxon>Perkinsozoa</taxon>
        <taxon>Perkinsea</taxon>
        <taxon>Perkinsida</taxon>
        <taxon>Perkinsidae</taxon>
        <taxon>Perkinsus</taxon>
    </lineage>
</organism>
<feature type="region of interest" description="Disordered" evidence="3">
    <location>
        <begin position="162"/>
        <end position="277"/>
    </location>
</feature>
<proteinExistence type="predicted"/>
<keyword evidence="1" id="KW-0479">Metal-binding</keyword>
<feature type="compositionally biased region" description="Basic and acidic residues" evidence="3">
    <location>
        <begin position="258"/>
        <end position="268"/>
    </location>
</feature>
<keyword evidence="2" id="KW-0862">Zinc</keyword>
<evidence type="ECO:0000256" key="2">
    <source>
        <dbReference type="ARBA" id="ARBA00022833"/>
    </source>
</evidence>
<dbReference type="RefSeq" id="XP_002765318.1">
    <property type="nucleotide sequence ID" value="XM_002765272.1"/>
</dbReference>
<dbReference type="AlphaFoldDB" id="C5LZ26"/>
<dbReference type="InParanoid" id="C5LZ26"/>
<dbReference type="InterPro" id="IPR001510">
    <property type="entry name" value="Znf_PARP"/>
</dbReference>
<sequence length="479" mass="52383">MTKLACCFRVRLFMARLEPAFTARWDDNHHCWALYELSGSQEGPNQWLCLVERPQHSQTRCSGCGRSILAFNHRIGHPIRDHYSGNGVRTIYHHEHCLPSTIFKALPKLGEACRARSRRTLILWLSAHMQGYNALEERERDRVADGFVASFAYESAAEAEERMRPLSKHSSSTARQGAVGCNGRMGREETRTAERRRGVKLGRRPHNVSSSILPPEVGATAPPKKIRISSPRPAGQSSAIGSAVASRDSAVSGQTRSSSEKRPAHENEPISSHPAEATVSPSVVIDLEADVASEPIQCLAECFSRAVKSESGGVAKVEEALDCGMAPFGVNGADKKSQPGMEINRVFSGGVRALPPENVVLAEARVTNPVAEAAGSDQATQTEENTVDIWGQDSRYILEPPCGREVRWSAGSWVAHPASEDRYPYYIRRGISPPPIARSIPGSHFQVGNGGWYTSGESDPRGSSRPSSYASRDLYGSRW</sequence>
<feature type="region of interest" description="Disordered" evidence="3">
    <location>
        <begin position="437"/>
        <end position="479"/>
    </location>
</feature>
<protein>
    <recommendedName>
        <fullName evidence="4">PARP-type domain-containing protein</fullName>
    </recommendedName>
</protein>
<feature type="domain" description="PARP-type" evidence="4">
    <location>
        <begin position="49"/>
        <end position="145"/>
    </location>
</feature>
<feature type="compositionally biased region" description="Basic and acidic residues" evidence="3">
    <location>
        <begin position="185"/>
        <end position="196"/>
    </location>
</feature>
<dbReference type="EMBL" id="GG686838">
    <property type="protein sequence ID" value="EEQ98035.1"/>
    <property type="molecule type" value="Genomic_DNA"/>
</dbReference>
<evidence type="ECO:0000313" key="5">
    <source>
        <dbReference type="EMBL" id="EEQ98035.1"/>
    </source>
</evidence>
<reference evidence="5 6" key="1">
    <citation type="submission" date="2008-07" db="EMBL/GenBank/DDBJ databases">
        <authorList>
            <person name="El-Sayed N."/>
            <person name="Caler E."/>
            <person name="Inman J."/>
            <person name="Amedeo P."/>
            <person name="Hass B."/>
            <person name="Wortman J."/>
        </authorList>
    </citation>
    <scope>NUCLEOTIDE SEQUENCE [LARGE SCALE GENOMIC DNA]</scope>
    <source>
        <strain evidence="6">ATCC 50983 / TXsc</strain>
    </source>
</reference>
<dbReference type="Proteomes" id="UP000007800">
    <property type="component" value="Unassembled WGS sequence"/>
</dbReference>
<dbReference type="PROSITE" id="PS50064">
    <property type="entry name" value="ZF_PARP_2"/>
    <property type="match status" value="1"/>
</dbReference>
<gene>
    <name evidence="5" type="ORF">Pmar_PMAR016112</name>
</gene>
<name>C5LZ26_PERM5</name>
<accession>C5LZ26</accession>
<dbReference type="GeneID" id="9040462"/>
<dbReference type="GO" id="GO:0003677">
    <property type="term" value="F:DNA binding"/>
    <property type="evidence" value="ECO:0007669"/>
    <property type="project" value="InterPro"/>
</dbReference>
<evidence type="ECO:0000256" key="1">
    <source>
        <dbReference type="ARBA" id="ARBA00022723"/>
    </source>
</evidence>